<dbReference type="InterPro" id="IPR051715">
    <property type="entry name" value="Intimin-Invasin_domain"/>
</dbReference>
<evidence type="ECO:0000313" key="5">
    <source>
        <dbReference type="EMBL" id="OVZ85484.1"/>
    </source>
</evidence>
<gene>
    <name evidence="5" type="ORF">CBW57_14045</name>
</gene>
<evidence type="ECO:0000259" key="4">
    <source>
        <dbReference type="PROSITE" id="PS51782"/>
    </source>
</evidence>
<dbReference type="InterPro" id="IPR036779">
    <property type="entry name" value="LysM_dom_sf"/>
</dbReference>
<dbReference type="FunFam" id="2.40.160.160:FF:000001">
    <property type="entry name" value="Intimin-like inverse autotransporter SinH"/>
    <property type="match status" value="1"/>
</dbReference>
<evidence type="ECO:0000256" key="3">
    <source>
        <dbReference type="ARBA" id="ARBA00074571"/>
    </source>
</evidence>
<name>A0A208ZYF3_YERIN</name>
<evidence type="ECO:0000256" key="2">
    <source>
        <dbReference type="ARBA" id="ARBA00057597"/>
    </source>
</evidence>
<dbReference type="InterPro" id="IPR038177">
    <property type="entry name" value="IAT_beta_sf"/>
</dbReference>
<protein>
    <recommendedName>
        <fullName evidence="3">Invasin</fullName>
    </recommendedName>
</protein>
<dbReference type="Gene3D" id="2.40.160.160">
    <property type="entry name" value="Inverse autotransporter, beta-domain"/>
    <property type="match status" value="1"/>
</dbReference>
<dbReference type="InterPro" id="IPR024519">
    <property type="entry name" value="IAT_beta"/>
</dbReference>
<sequence length="754" mass="81285">MKKTFRLSIIASLLLGGGIASVGLFPVMGYAESSPARIYTVDSRTSLYQIALQSGLDLRALRKLNNGSLDTRDELNAGESLLLPASSPLFPPDPQTGKAMASNLPELGMGNDPVPLNGAGTGEQKTASMARMVGAQDWNNLTRDQIKNQAESWAKGQAKAQVVDPLRQQAQELLGKFGKAQVNLAVDDNGSLSKSAFSLFSPWYENDAMVAFSQVGVHRQDNRMIGNLGAGVRFDQGDWLAGANTFLDQDISRNHSRLGVGLEWWADNLKLASNYYHPLSGWKDSKDFDDYLERPARGFDVRAQGYLPAYQQLGASAVYEQYYGDEVALFGKDNLQKDPHAVTVGVDYTPFPLATLKVSHKMGKDGKNNSELGLQVSYQIGTALEKQLDPGNVAAMRSLKGSRYDLVDRNYDIVLEYKEKAALALDLAAVPMTLLEGDVYMMQPLVRSKYTITRVNWHGDTVPLLLLPTAGATNPQGWQITLPAWDATPGATNVYTLSISIVDEKGHQATSNDVEIRVGQQRLGRLALESEASLPASGLDADRVKLSARLEDHLGRLINDVTLTPVWGVKNATTGAVVPLVTDSVCPVDAQGVPVPCLRVVRTETELRDGISYYVEELVSTLAGTFTVTADLGTYGTSNAQTVTFTGMASETAVTRAEIRDPAGVDLLASGNHPQVGVEYTVVFFDTNNVDITASIPPASVHWALDGTNTAGCAITLNNHDTGVTGYQFTPRTNAVSNSGVACGDQGFGLKVNY</sequence>
<proteinExistence type="inferred from homology"/>
<dbReference type="GO" id="GO:0007155">
    <property type="term" value="P:cell adhesion"/>
    <property type="evidence" value="ECO:0007669"/>
    <property type="project" value="InterPro"/>
</dbReference>
<organism evidence="5 6">
    <name type="scientific">Yersinia intermedia</name>
    <dbReference type="NCBI Taxonomy" id="631"/>
    <lineage>
        <taxon>Bacteria</taxon>
        <taxon>Pseudomonadati</taxon>
        <taxon>Pseudomonadota</taxon>
        <taxon>Gammaproteobacteria</taxon>
        <taxon>Enterobacterales</taxon>
        <taxon>Yersiniaceae</taxon>
        <taxon>Yersinia</taxon>
    </lineage>
</organism>
<accession>A0A208ZYF3</accession>
<dbReference type="CDD" id="cd00118">
    <property type="entry name" value="LysM"/>
    <property type="match status" value="1"/>
</dbReference>
<comment type="similarity">
    <text evidence="1">Belongs to the intimin/invasin family.</text>
</comment>
<dbReference type="Pfam" id="PF11924">
    <property type="entry name" value="IAT_beta"/>
    <property type="match status" value="1"/>
</dbReference>
<comment type="caution">
    <text evidence="5">The sequence shown here is derived from an EMBL/GenBank/DDBJ whole genome shotgun (WGS) entry which is preliminary data.</text>
</comment>
<evidence type="ECO:0000256" key="1">
    <source>
        <dbReference type="ARBA" id="ARBA00010116"/>
    </source>
</evidence>
<comment type="function">
    <text evidence="2">Invasin is a protein that allows enteric bacteria to penetrate cultured mammalian cells. The entry of invasin in the cell is mediated by binding several beta-1 chain integrins.</text>
</comment>
<dbReference type="PRINTS" id="PR01369">
    <property type="entry name" value="INTIMIN"/>
</dbReference>
<dbReference type="Gene3D" id="3.10.350.10">
    <property type="entry name" value="LysM domain"/>
    <property type="match status" value="1"/>
</dbReference>
<dbReference type="EMBL" id="NHOI01000019">
    <property type="protein sequence ID" value="OVZ85484.1"/>
    <property type="molecule type" value="Genomic_DNA"/>
</dbReference>
<dbReference type="AlphaFoldDB" id="A0A208ZYF3"/>
<reference evidence="5 6" key="1">
    <citation type="submission" date="2017-05" db="EMBL/GenBank/DDBJ databases">
        <title>Whole genome sequencing of Yersinia kristensenii.</title>
        <authorList>
            <person name="Campioni F."/>
        </authorList>
    </citation>
    <scope>NUCLEOTIDE SEQUENCE [LARGE SCALE GENOMIC DNA]</scope>
    <source>
        <strain evidence="5 6">CFSAN060536</strain>
    </source>
</reference>
<evidence type="ECO:0000313" key="6">
    <source>
        <dbReference type="Proteomes" id="UP000196440"/>
    </source>
</evidence>
<dbReference type="RefSeq" id="WP_087816188.1">
    <property type="nucleotide sequence ID" value="NZ_CBCPKE010000016.1"/>
</dbReference>
<dbReference type="InterPro" id="IPR018392">
    <property type="entry name" value="LysM"/>
</dbReference>
<feature type="domain" description="LysM" evidence="4">
    <location>
        <begin position="37"/>
        <end position="83"/>
    </location>
</feature>
<dbReference type="Proteomes" id="UP000196440">
    <property type="component" value="Unassembled WGS sequence"/>
</dbReference>
<dbReference type="GO" id="GO:0009279">
    <property type="term" value="C:cell outer membrane"/>
    <property type="evidence" value="ECO:0007669"/>
    <property type="project" value="TreeGrafter"/>
</dbReference>
<dbReference type="InterPro" id="IPR003535">
    <property type="entry name" value="Intimin/invasin_bac"/>
</dbReference>
<dbReference type="PANTHER" id="PTHR39576">
    <property type="entry name" value="ATTACHING AND EFFACING PROTEIN HOMOLOG-RELATED-RELATED"/>
    <property type="match status" value="1"/>
</dbReference>
<dbReference type="PANTHER" id="PTHR39576:SF2">
    <property type="entry name" value="ATTACHING AND EFFACING PROTEIN HOMOLOG-RELATED"/>
    <property type="match status" value="1"/>
</dbReference>
<dbReference type="PROSITE" id="PS51782">
    <property type="entry name" value="LYSM"/>
    <property type="match status" value="1"/>
</dbReference>